<evidence type="ECO:0000313" key="3">
    <source>
        <dbReference type="Proteomes" id="UP000004913"/>
    </source>
</evidence>
<protein>
    <submittedName>
        <fullName evidence="2">Uncharacterized protein</fullName>
    </submittedName>
</protein>
<keyword evidence="3" id="KW-1185">Reference proteome</keyword>
<dbReference type="STRING" id="742766.HMPREF9455_03073"/>
<keyword evidence="1" id="KW-1133">Transmembrane helix</keyword>
<accession>F5J156</accession>
<evidence type="ECO:0000256" key="1">
    <source>
        <dbReference type="SAM" id="Phobius"/>
    </source>
</evidence>
<proteinExistence type="predicted"/>
<sequence length="43" mass="5233">MIKHFMKESLLILKYLFPLFIISIGIIIYVHNYKNKEYTENTL</sequence>
<dbReference type="AlphaFoldDB" id="F5J156"/>
<dbReference type="EMBL" id="ADLV01000035">
    <property type="protein sequence ID" value="EGK00799.1"/>
    <property type="molecule type" value="Genomic_DNA"/>
</dbReference>
<name>F5J156_9BACT</name>
<dbReference type="HOGENOM" id="CLU_3232796_0_0_10"/>
<gene>
    <name evidence="2" type="ORF">HMPREF9455_03073</name>
</gene>
<evidence type="ECO:0000313" key="2">
    <source>
        <dbReference type="EMBL" id="EGK00799.1"/>
    </source>
</evidence>
<dbReference type="Proteomes" id="UP000004913">
    <property type="component" value="Unassembled WGS sequence"/>
</dbReference>
<reference evidence="2 3" key="1">
    <citation type="submission" date="2011-04" db="EMBL/GenBank/DDBJ databases">
        <title>The Genome Sequence of Dysgonomonas gadei ATCC BAA-286.</title>
        <authorList>
            <consortium name="The Broad Institute Genome Sequencing Platform"/>
            <person name="Earl A."/>
            <person name="Ward D."/>
            <person name="Feldgarden M."/>
            <person name="Gevers D."/>
            <person name="Pudlo N."/>
            <person name="Martens E."/>
            <person name="Allen-Vercoe E."/>
            <person name="Young S.K."/>
            <person name="Zeng Q."/>
            <person name="Gargeya S."/>
            <person name="Fitzgerald M."/>
            <person name="Haas B."/>
            <person name="Abouelleil A."/>
            <person name="Alvarado L."/>
            <person name="Arachchi H.M."/>
            <person name="Berlin A."/>
            <person name="Brown A."/>
            <person name="Chapman S.B."/>
            <person name="Chen Z."/>
            <person name="Dunbar C."/>
            <person name="Freedman E."/>
            <person name="Gearin G."/>
            <person name="Gellesch M."/>
            <person name="Goldberg J."/>
            <person name="Griggs A."/>
            <person name="Gujja S."/>
            <person name="Heiman D."/>
            <person name="Howarth C."/>
            <person name="Larson L."/>
            <person name="Lui A."/>
            <person name="MacDonald P.J.P."/>
            <person name="Mehta T."/>
            <person name="Montmayeur A."/>
            <person name="Murphy C."/>
            <person name="Neiman D."/>
            <person name="Pearson M."/>
            <person name="Priest M."/>
            <person name="Roberts A."/>
            <person name="Saif S."/>
            <person name="Shea T."/>
            <person name="Shenoy N."/>
            <person name="Sisk P."/>
            <person name="Stolte C."/>
            <person name="Sykes S."/>
            <person name="Yandava C."/>
            <person name="Wortman J."/>
            <person name="Nusbaum C."/>
            <person name="Birren B."/>
        </authorList>
    </citation>
    <scope>NUCLEOTIDE SEQUENCE [LARGE SCALE GENOMIC DNA]</scope>
    <source>
        <strain evidence="2 3">ATCC BAA-286</strain>
    </source>
</reference>
<organism evidence="2 3">
    <name type="scientific">Dysgonomonas gadei ATCC BAA-286</name>
    <dbReference type="NCBI Taxonomy" id="742766"/>
    <lineage>
        <taxon>Bacteria</taxon>
        <taxon>Pseudomonadati</taxon>
        <taxon>Bacteroidota</taxon>
        <taxon>Bacteroidia</taxon>
        <taxon>Bacteroidales</taxon>
        <taxon>Dysgonomonadaceae</taxon>
        <taxon>Dysgonomonas</taxon>
    </lineage>
</organism>
<feature type="transmembrane region" description="Helical" evidence="1">
    <location>
        <begin position="12"/>
        <end position="31"/>
    </location>
</feature>
<comment type="caution">
    <text evidence="2">The sequence shown here is derived from an EMBL/GenBank/DDBJ whole genome shotgun (WGS) entry which is preliminary data.</text>
</comment>
<keyword evidence="1" id="KW-0472">Membrane</keyword>
<keyword evidence="1" id="KW-0812">Transmembrane</keyword>